<gene>
    <name evidence="2" type="ORF">QSP1433_LOCUS8689</name>
</gene>
<accession>A0A7S2RZN6</accession>
<feature type="compositionally biased region" description="Basic residues" evidence="1">
    <location>
        <begin position="354"/>
        <end position="363"/>
    </location>
</feature>
<dbReference type="EMBL" id="HBHK01013821">
    <property type="protein sequence ID" value="CAD9685134.1"/>
    <property type="molecule type" value="Transcribed_RNA"/>
</dbReference>
<feature type="compositionally biased region" description="Polar residues" evidence="1">
    <location>
        <begin position="415"/>
        <end position="445"/>
    </location>
</feature>
<protein>
    <submittedName>
        <fullName evidence="2">Uncharacterized protein</fullName>
    </submittedName>
</protein>
<organism evidence="2">
    <name type="scientific">Mucochytrium quahogii</name>
    <dbReference type="NCBI Taxonomy" id="96639"/>
    <lineage>
        <taxon>Eukaryota</taxon>
        <taxon>Sar</taxon>
        <taxon>Stramenopiles</taxon>
        <taxon>Bigyra</taxon>
        <taxon>Labyrinthulomycetes</taxon>
        <taxon>Thraustochytrida</taxon>
        <taxon>Thraustochytriidae</taxon>
        <taxon>Mucochytrium</taxon>
    </lineage>
</organism>
<reference evidence="2" key="1">
    <citation type="submission" date="2021-01" db="EMBL/GenBank/DDBJ databases">
        <authorList>
            <person name="Corre E."/>
            <person name="Pelletier E."/>
            <person name="Niang G."/>
            <person name="Scheremetjew M."/>
            <person name="Finn R."/>
            <person name="Kale V."/>
            <person name="Holt S."/>
            <person name="Cochrane G."/>
            <person name="Meng A."/>
            <person name="Brown T."/>
            <person name="Cohen L."/>
        </authorList>
    </citation>
    <scope>NUCLEOTIDE SEQUENCE</scope>
    <source>
        <strain evidence="2">NY070348D</strain>
    </source>
</reference>
<feature type="compositionally biased region" description="Polar residues" evidence="1">
    <location>
        <begin position="454"/>
        <end position="463"/>
    </location>
</feature>
<evidence type="ECO:0000256" key="1">
    <source>
        <dbReference type="SAM" id="MobiDB-lite"/>
    </source>
</evidence>
<feature type="region of interest" description="Disordered" evidence="1">
    <location>
        <begin position="259"/>
        <end position="280"/>
    </location>
</feature>
<feature type="region of interest" description="Disordered" evidence="1">
    <location>
        <begin position="340"/>
        <end position="463"/>
    </location>
</feature>
<evidence type="ECO:0000313" key="2">
    <source>
        <dbReference type="EMBL" id="CAD9685134.1"/>
    </source>
</evidence>
<dbReference type="AlphaFoldDB" id="A0A7S2RZN6"/>
<sequence>MTMKQVIVETKKEKTEAVDDLGITQKELSQAGKFIPQVFQKRYQRNNKRGGLKNLRCFPQCSNQHKERGFCGRPVVVQVLPSENIPTTDNLICWAQFVPVEEKFQFGVGTVLPLTKLLSIEKTKSAQLRPWMRGRVVSKELIDSFPALQTGKRTKLSNTLGKEGRIFAFNMEMKGWHYGWASNKHSCNALHCFQVNVFTAAAQGTRTDPATVNAITSELVNINCPLVHHSSSEFADSTEGTPNGDKSEATEELVIEFEQNPKHALDEKEKDEDGDGKDSATTAREQYIQDTLKEIDCEGQLPEQVSLRCVATIQSSNFQLFCRRRRRFIIEPTAPAAIKKECTGKKGGQSKGNGSKKRKKKKQDKNSQPKPANKGSEAKTGLMPKNRERSRSTNDLDTLGKESLVASEGLMQLVQAATTETKGEQTISAQHDGSSSGHSTPNSPRLNKRHRSQSHSIPVSTANDDAIVLLLGFSGKS</sequence>
<feature type="compositionally biased region" description="Basic and acidic residues" evidence="1">
    <location>
        <begin position="259"/>
        <end position="268"/>
    </location>
</feature>
<proteinExistence type="predicted"/>
<name>A0A7S2RZN6_9STRA</name>
<feature type="compositionally biased region" description="Basic and acidic residues" evidence="1">
    <location>
        <begin position="385"/>
        <end position="400"/>
    </location>
</feature>